<proteinExistence type="predicted"/>
<feature type="transmembrane region" description="Helical" evidence="2">
    <location>
        <begin position="785"/>
        <end position="805"/>
    </location>
</feature>
<accession>A0ABW1P7C5</accession>
<feature type="compositionally biased region" description="Low complexity" evidence="1">
    <location>
        <begin position="389"/>
        <end position="400"/>
    </location>
</feature>
<evidence type="ECO:0008006" key="5">
    <source>
        <dbReference type="Google" id="ProtNLM"/>
    </source>
</evidence>
<keyword evidence="2" id="KW-1133">Transmembrane helix</keyword>
<keyword evidence="2" id="KW-0472">Membrane</keyword>
<protein>
    <recommendedName>
        <fullName evidence="5">Prenyltransferase/squalene oxidase-like repeat protein</fullName>
    </recommendedName>
</protein>
<dbReference type="EMBL" id="JBHSQO010000019">
    <property type="protein sequence ID" value="MFC6091524.1"/>
    <property type="molecule type" value="Genomic_DNA"/>
</dbReference>
<dbReference type="Proteomes" id="UP001596220">
    <property type="component" value="Unassembled WGS sequence"/>
</dbReference>
<organism evidence="3 4">
    <name type="scientific">Saccharothrix lopnurensis</name>
    <dbReference type="NCBI Taxonomy" id="1670621"/>
    <lineage>
        <taxon>Bacteria</taxon>
        <taxon>Bacillati</taxon>
        <taxon>Actinomycetota</taxon>
        <taxon>Actinomycetes</taxon>
        <taxon>Pseudonocardiales</taxon>
        <taxon>Pseudonocardiaceae</taxon>
        <taxon>Saccharothrix</taxon>
    </lineage>
</organism>
<comment type="caution">
    <text evidence="3">The sequence shown here is derived from an EMBL/GenBank/DDBJ whole genome shotgun (WGS) entry which is preliminary data.</text>
</comment>
<name>A0ABW1P7C5_9PSEU</name>
<evidence type="ECO:0000313" key="3">
    <source>
        <dbReference type="EMBL" id="MFC6091524.1"/>
    </source>
</evidence>
<evidence type="ECO:0000256" key="2">
    <source>
        <dbReference type="SAM" id="Phobius"/>
    </source>
</evidence>
<keyword evidence="4" id="KW-1185">Reference proteome</keyword>
<dbReference type="InterPro" id="IPR008930">
    <property type="entry name" value="Terpenoid_cyclase/PrenylTrfase"/>
</dbReference>
<evidence type="ECO:0000313" key="4">
    <source>
        <dbReference type="Proteomes" id="UP001596220"/>
    </source>
</evidence>
<reference evidence="4" key="1">
    <citation type="journal article" date="2019" name="Int. J. Syst. Evol. Microbiol.">
        <title>The Global Catalogue of Microorganisms (GCM) 10K type strain sequencing project: providing services to taxonomists for standard genome sequencing and annotation.</title>
        <authorList>
            <consortium name="The Broad Institute Genomics Platform"/>
            <consortium name="The Broad Institute Genome Sequencing Center for Infectious Disease"/>
            <person name="Wu L."/>
            <person name="Ma J."/>
        </authorList>
    </citation>
    <scope>NUCLEOTIDE SEQUENCE [LARGE SCALE GENOMIC DNA]</scope>
    <source>
        <strain evidence="4">CGMCC 4.7246</strain>
    </source>
</reference>
<keyword evidence="2" id="KW-0812">Transmembrane</keyword>
<evidence type="ECO:0000256" key="1">
    <source>
        <dbReference type="SAM" id="MobiDB-lite"/>
    </source>
</evidence>
<feature type="compositionally biased region" description="Low complexity" evidence="1">
    <location>
        <begin position="433"/>
        <end position="445"/>
    </location>
</feature>
<dbReference type="RefSeq" id="WP_380637732.1">
    <property type="nucleotide sequence ID" value="NZ_JBHSQO010000019.1"/>
</dbReference>
<dbReference type="SUPFAM" id="SSF48239">
    <property type="entry name" value="Terpenoid cyclases/Protein prenyltransferases"/>
    <property type="match status" value="2"/>
</dbReference>
<gene>
    <name evidence="3" type="ORF">ACFP3R_19790</name>
</gene>
<feature type="region of interest" description="Disordered" evidence="1">
    <location>
        <begin position="384"/>
        <end position="445"/>
    </location>
</feature>
<sequence length="819" mass="82950">MLIASSAPGVAAAAPDHPAAVAAARWLAGQLSADGTLENPLGSPFPDHGLMIDVLFAAHATGQGHLAEPIIGHLDDQGHASDYFTWDGYAPGQGFDAIIVGGAAAKVLVAAQVAGRDPRNVDGYDMVAETRAAIRRSGPDKGRVSDYSKNPDFADSVSNNANTFGQALGVIGLAVAGEHDQLALDRLLTQQCRDGYFRIFYEYVPAAPGDTGEHVNPAGYRLSTCDEGVPHDKAPPDRDSTGIALSALLAARESGVRGLDRPIDKAVAWLKEEQTAGGGWGGGVGTEAPNTNSTGLVVQALAEAGGAEAHVARGVAYLKSAQVTEADAGTALAGEVGAIGYHPEHYQGAKVDGLGPVDTWVRAGAQAAMGLAQVGFYELARGRVPQEEPPSTTATTSPTTTAPPTPATSTVTVVRQAGNPAPPPGSRRGAVLGPAPAAQPSGSAPAGRLGAYLAGGLVGGDHVEVTEGGTTFVDYEATADVVLALRALGEQPEAVERATRFLLRPESVDAHAHGVPYEEGEAAYAEPLAKLLLVARFDQDEDDAPTDLAATVDRLSADLAGLRGDDGRFTDTGSFADTDESVRRHAWAVAATVAAGGDAGKSVDLLVDARCADGSFPLDLVGEDCGTGDLAATAAAVTALNLRGHDDGETGHTAPGDWSPERTAALVDGARALGARTAPDGLVVNGDAGADVALSATVAAGRRTAGLNADTAARSLGTLLLDDGGLPGPDGAADFATSLAAAPGLAGRSWVEAEGSPVAPVVRLPLAERKPHPEAQPVASTSARAWSTAALGGVALALVIGFALGRSTARRKNHQGAAP</sequence>
<dbReference type="Gene3D" id="1.50.10.20">
    <property type="match status" value="2"/>
</dbReference>